<evidence type="ECO:0000259" key="2">
    <source>
        <dbReference type="Pfam" id="PF24739"/>
    </source>
</evidence>
<feature type="domain" description="DUF7687" evidence="1">
    <location>
        <begin position="90"/>
        <end position="296"/>
    </location>
</feature>
<dbReference type="InterPro" id="IPR056107">
    <property type="entry name" value="DUF7690"/>
</dbReference>
<accession>A0A087AZI7</accession>
<dbReference type="REBASE" id="384725">
    <property type="entry name" value="Bcu10738ORF2049P"/>
</dbReference>
<dbReference type="Pfam" id="PF24739">
    <property type="entry name" value="DUF7690"/>
    <property type="match status" value="1"/>
</dbReference>
<protein>
    <submittedName>
        <fullName evidence="3">Yga2E</fullName>
    </submittedName>
</protein>
<reference evidence="3 4" key="1">
    <citation type="submission" date="2014-03" db="EMBL/GenBank/DDBJ databases">
        <title>Genomics of Bifidobacteria.</title>
        <authorList>
            <person name="Ventura M."/>
            <person name="Milani C."/>
            <person name="Lugli G.A."/>
        </authorList>
    </citation>
    <scope>NUCLEOTIDE SEQUENCE [LARGE SCALE GENOMIC DNA]</scope>
    <source>
        <strain evidence="3 4">LMG 10738</strain>
    </source>
</reference>
<evidence type="ECO:0000313" key="4">
    <source>
        <dbReference type="Proteomes" id="UP000029067"/>
    </source>
</evidence>
<feature type="domain" description="DUF7690" evidence="2">
    <location>
        <begin position="1"/>
        <end position="84"/>
    </location>
</feature>
<dbReference type="Proteomes" id="UP000029067">
    <property type="component" value="Unassembled WGS sequence"/>
</dbReference>
<comment type="caution">
    <text evidence="3">The sequence shown here is derived from an EMBL/GenBank/DDBJ whole genome shotgun (WGS) entry which is preliminary data.</text>
</comment>
<dbReference type="OrthoDB" id="5187954at2"/>
<dbReference type="RefSeq" id="WP_152598071.1">
    <property type="nucleotide sequence ID" value="NZ_JGYV01000005.1"/>
</dbReference>
<proteinExistence type="predicted"/>
<name>A0A087AZI7_9BIFI</name>
<dbReference type="AlphaFoldDB" id="A0A087AZI7"/>
<gene>
    <name evidence="3" type="ORF">BCUN_2048</name>
</gene>
<dbReference type="Pfam" id="PF24736">
    <property type="entry name" value="DUF7687"/>
    <property type="match status" value="1"/>
</dbReference>
<evidence type="ECO:0000259" key="1">
    <source>
        <dbReference type="Pfam" id="PF24736"/>
    </source>
</evidence>
<dbReference type="eggNOG" id="ENOG5030AGG">
    <property type="taxonomic scope" value="Bacteria"/>
</dbReference>
<keyword evidence="4" id="KW-1185">Reference proteome</keyword>
<sequence>MKANPRFENKGMEFWAYVRAITQTLNAAKRGEDKINPYSLIEILESLRMQNYPTKALGDIEHPTQLAVDLAAYFEYRANVLNTHVRKVLMRADEAEKEFSDLCKRLGVGNGDEIRDRSGRKCAIRYDVGGVKVEVAMNKQKNEKRAIQYFTGMIDLTVADSLKCEFDYDPHQLATIGDSKKLYATMARRMDGAFPSTHNPRAVWEIKEYYYTTTFGSKISDAVYVTQLDGYERDEIKAMTGDAPQLLLMVDAYDTWWGKGKSYLCRLIDILNMGKVDYILFGREVISDLPSIAKGWLRA</sequence>
<dbReference type="InterPro" id="IPR056104">
    <property type="entry name" value="DUF7687"/>
</dbReference>
<organism evidence="3 4">
    <name type="scientific">Bifidobacterium cuniculi</name>
    <dbReference type="NCBI Taxonomy" id="1688"/>
    <lineage>
        <taxon>Bacteria</taxon>
        <taxon>Bacillati</taxon>
        <taxon>Actinomycetota</taxon>
        <taxon>Actinomycetes</taxon>
        <taxon>Bifidobacteriales</taxon>
        <taxon>Bifidobacteriaceae</taxon>
        <taxon>Bifidobacterium</taxon>
    </lineage>
</organism>
<evidence type="ECO:0000313" key="3">
    <source>
        <dbReference type="EMBL" id="KFI64187.1"/>
    </source>
</evidence>
<dbReference type="EMBL" id="JGYV01000005">
    <property type="protein sequence ID" value="KFI64187.1"/>
    <property type="molecule type" value="Genomic_DNA"/>
</dbReference>